<dbReference type="CDD" id="cd00167">
    <property type="entry name" value="SANT"/>
    <property type="match status" value="2"/>
</dbReference>
<evidence type="ECO:0000256" key="1">
    <source>
        <dbReference type="SAM" id="MobiDB-lite"/>
    </source>
</evidence>
<dbReference type="VEuPathDB" id="PiroplasmaDB:BOVATA_032620"/>
<dbReference type="GO" id="GO:0005829">
    <property type="term" value="C:cytosol"/>
    <property type="evidence" value="ECO:0007669"/>
    <property type="project" value="TreeGrafter"/>
</dbReference>
<dbReference type="SUPFAM" id="SSF46689">
    <property type="entry name" value="Homeodomain-like"/>
    <property type="match status" value="2"/>
</dbReference>
<dbReference type="GO" id="GO:0006450">
    <property type="term" value="P:regulation of translational fidelity"/>
    <property type="evidence" value="ECO:0007669"/>
    <property type="project" value="InterPro"/>
</dbReference>
<dbReference type="GO" id="GO:0051083">
    <property type="term" value="P:'de novo' cotranslational protein folding"/>
    <property type="evidence" value="ECO:0007669"/>
    <property type="project" value="InterPro"/>
</dbReference>
<feature type="domain" description="Myb-like" evidence="3">
    <location>
        <begin position="600"/>
        <end position="648"/>
    </location>
</feature>
<dbReference type="PANTHER" id="PTHR43999">
    <property type="entry name" value="DNAJ HOMOLOG SUBFAMILY C MEMBER 2"/>
    <property type="match status" value="1"/>
</dbReference>
<dbReference type="Proteomes" id="UP000236319">
    <property type="component" value="Unassembled WGS sequence"/>
</dbReference>
<keyword evidence="6" id="KW-1185">Reference proteome</keyword>
<dbReference type="InterPro" id="IPR036869">
    <property type="entry name" value="J_dom_sf"/>
</dbReference>
<dbReference type="GeneID" id="39875539"/>
<dbReference type="PROSITE" id="PS51293">
    <property type="entry name" value="SANT"/>
    <property type="match status" value="1"/>
</dbReference>
<dbReference type="EMBL" id="BDSA01000003">
    <property type="protein sequence ID" value="GBE61769.1"/>
    <property type="molecule type" value="Genomic_DNA"/>
</dbReference>
<dbReference type="OrthoDB" id="1690618at2759"/>
<organism evidence="5 6">
    <name type="scientific">Babesia ovata</name>
    <dbReference type="NCBI Taxonomy" id="189622"/>
    <lineage>
        <taxon>Eukaryota</taxon>
        <taxon>Sar</taxon>
        <taxon>Alveolata</taxon>
        <taxon>Apicomplexa</taxon>
        <taxon>Aconoidasida</taxon>
        <taxon>Piroplasmida</taxon>
        <taxon>Babesiidae</taxon>
        <taxon>Babesia</taxon>
    </lineage>
</organism>
<dbReference type="InterPro" id="IPR044634">
    <property type="entry name" value="Zuotin/DnaJC2"/>
</dbReference>
<dbReference type="InterPro" id="IPR001005">
    <property type="entry name" value="SANT/Myb"/>
</dbReference>
<dbReference type="CDD" id="cd06257">
    <property type="entry name" value="DnaJ"/>
    <property type="match status" value="1"/>
</dbReference>
<protein>
    <submittedName>
        <fullName evidence="5">Domain-containing protein</fullName>
    </submittedName>
</protein>
<dbReference type="SMART" id="SM00271">
    <property type="entry name" value="DnaJ"/>
    <property type="match status" value="1"/>
</dbReference>
<dbReference type="Pfam" id="PF21884">
    <property type="entry name" value="ZUO1-like_ZHD"/>
    <property type="match status" value="1"/>
</dbReference>
<dbReference type="RefSeq" id="XP_028868012.1">
    <property type="nucleotide sequence ID" value="XM_029012179.1"/>
</dbReference>
<gene>
    <name evidence="5" type="ORF">BOVATA_032620</name>
</gene>
<evidence type="ECO:0000313" key="5">
    <source>
        <dbReference type="EMBL" id="GBE61769.1"/>
    </source>
</evidence>
<evidence type="ECO:0000313" key="6">
    <source>
        <dbReference type="Proteomes" id="UP000236319"/>
    </source>
</evidence>
<dbReference type="PROSITE" id="PS50090">
    <property type="entry name" value="MYB_LIKE"/>
    <property type="match status" value="2"/>
</dbReference>
<dbReference type="SUPFAM" id="SSF46565">
    <property type="entry name" value="Chaperone J-domain"/>
    <property type="match status" value="1"/>
</dbReference>
<feature type="domain" description="J" evidence="2">
    <location>
        <begin position="142"/>
        <end position="227"/>
    </location>
</feature>
<feature type="domain" description="Myb-like" evidence="3">
    <location>
        <begin position="530"/>
        <end position="569"/>
    </location>
</feature>
<dbReference type="PROSITE" id="PS50076">
    <property type="entry name" value="DNAJ_2"/>
    <property type="match status" value="1"/>
</dbReference>
<feature type="region of interest" description="Disordered" evidence="1">
    <location>
        <begin position="370"/>
        <end position="397"/>
    </location>
</feature>
<dbReference type="Gene3D" id="1.10.287.110">
    <property type="entry name" value="DnaJ domain"/>
    <property type="match status" value="1"/>
</dbReference>
<dbReference type="PANTHER" id="PTHR43999:SF1">
    <property type="entry name" value="DNAJ HOMOLOG SUBFAMILY C MEMBER 2"/>
    <property type="match status" value="1"/>
</dbReference>
<feature type="domain" description="SANT" evidence="4">
    <location>
        <begin position="526"/>
        <end position="581"/>
    </location>
</feature>
<dbReference type="GO" id="GO:0030544">
    <property type="term" value="F:Hsp70 protein binding"/>
    <property type="evidence" value="ECO:0007669"/>
    <property type="project" value="InterPro"/>
</dbReference>
<dbReference type="Pfam" id="PF00249">
    <property type="entry name" value="Myb_DNA-binding"/>
    <property type="match status" value="2"/>
</dbReference>
<accession>A0A2H6KFM9</accession>
<dbReference type="SMART" id="SM00717">
    <property type="entry name" value="SANT"/>
    <property type="match status" value="2"/>
</dbReference>
<proteinExistence type="predicted"/>
<comment type="caution">
    <text evidence="5">The sequence shown here is derived from an EMBL/GenBank/DDBJ whole genome shotgun (WGS) entry which is preliminary data.</text>
</comment>
<dbReference type="AlphaFoldDB" id="A0A2H6KFM9"/>
<dbReference type="InterPro" id="IPR054076">
    <property type="entry name" value="ZUO1-like_ZHD"/>
</dbReference>
<dbReference type="InterPro" id="IPR017884">
    <property type="entry name" value="SANT_dom"/>
</dbReference>
<evidence type="ECO:0000259" key="3">
    <source>
        <dbReference type="PROSITE" id="PS50090"/>
    </source>
</evidence>
<dbReference type="GO" id="GO:0043022">
    <property type="term" value="F:ribosome binding"/>
    <property type="evidence" value="ECO:0007669"/>
    <property type="project" value="InterPro"/>
</dbReference>
<sequence length="663" mass="75766">MTERGPLALCRSAFNGEQAVVFKSEKAVRRVEPAGFAFFLSREWQLQVPYEDILCPKQVERVDRQTIDLVEAYLANLRIEQPDGKHVFALKKQWAEILSEGTQTAPLTDRSEVGADDSPKLQKAASRKCLGLVRDFVTKNQNAYELLNVCDSDDITTIKANYKKIVLLLHPDKAAHTRVPPEMAQYAAKYRLGKLCEEERKQQFLLLQDAFTIMSDPQLRHEYDCSLPFDENIPTKEQLKDAEDFFAVLGPVFELNARYVLLRHAPNCRRWSNTKPVPSIGAPDATDDEVDAFYDFWRNFETTRTFSHAAPHLLDDAESREEKRWMERENLKVQKKLVKKEMVRIQKLVDLAQAHDPRLKARAERRRLEKIERQKQMEQESLRDRREREEAEARRRDELERSINREKFEKQIVKKLRQHIRAIGAKLPNGAELSQHFDRLSELDYEFVKEACQDIYALIGHATQIEGCEESLQFVKRMDAIVKAAVLADPKPYEQILLRVSERISPPVVSATTEVQEAKRTETGADAPVPWTPEELSRLSKAVELHVAGVTDRWSLIAKHVKTKTAAQCIQMAREIAAGKRIATGATNPVSSNGVYGDMWSAEQQSEFEAALSKYPSSLDPATRWRMIASEVQGKTPKECLSRFKMIKATIAAAATRTTNNTH</sequence>
<name>A0A2H6KFM9_9APIC</name>
<dbReference type="Gene3D" id="1.10.10.60">
    <property type="entry name" value="Homeodomain-like"/>
    <property type="match status" value="2"/>
</dbReference>
<dbReference type="InterPro" id="IPR009057">
    <property type="entry name" value="Homeodomain-like_sf"/>
</dbReference>
<dbReference type="InterPro" id="IPR001623">
    <property type="entry name" value="DnaJ_domain"/>
</dbReference>
<evidence type="ECO:0000259" key="2">
    <source>
        <dbReference type="PROSITE" id="PS50076"/>
    </source>
</evidence>
<evidence type="ECO:0000259" key="4">
    <source>
        <dbReference type="PROSITE" id="PS51293"/>
    </source>
</evidence>
<reference evidence="5 6" key="1">
    <citation type="journal article" date="2017" name="BMC Genomics">
        <title>Whole-genome assembly of Babesia ovata and comparative genomics between closely related pathogens.</title>
        <authorList>
            <person name="Yamagishi J."/>
            <person name="Asada M."/>
            <person name="Hakimi H."/>
            <person name="Tanaka T.Q."/>
            <person name="Sugimoto C."/>
            <person name="Kawazu S."/>
        </authorList>
    </citation>
    <scope>NUCLEOTIDE SEQUENCE [LARGE SCALE GENOMIC DNA]</scope>
    <source>
        <strain evidence="5 6">Miyake</strain>
    </source>
</reference>